<dbReference type="GO" id="GO:0005524">
    <property type="term" value="F:ATP binding"/>
    <property type="evidence" value="ECO:0007669"/>
    <property type="project" value="InterPro"/>
</dbReference>
<gene>
    <name evidence="5" type="ORF">G1C96_1140</name>
</gene>
<dbReference type="Proteomes" id="UP000588277">
    <property type="component" value="Unassembled WGS sequence"/>
</dbReference>
<comment type="caution">
    <text evidence="5">The sequence shown here is derived from an EMBL/GenBank/DDBJ whole genome shotgun (WGS) entry which is preliminary data.</text>
</comment>
<keyword evidence="3" id="KW-0472">Membrane</keyword>
<dbReference type="PANTHER" id="PTHR10566:SF113">
    <property type="entry name" value="PROTEIN ACTIVITY OF BC1 COMPLEX KINASE 7, CHLOROPLASTIC"/>
    <property type="match status" value="1"/>
</dbReference>
<protein>
    <submittedName>
        <fullName evidence="5">ABC transporter</fullName>
    </submittedName>
</protein>
<dbReference type="GO" id="GO:0004672">
    <property type="term" value="F:protein kinase activity"/>
    <property type="evidence" value="ECO:0007669"/>
    <property type="project" value="InterPro"/>
</dbReference>
<evidence type="ECO:0000256" key="1">
    <source>
        <dbReference type="ARBA" id="ARBA00009670"/>
    </source>
</evidence>
<evidence type="ECO:0000313" key="6">
    <source>
        <dbReference type="Proteomes" id="UP000588277"/>
    </source>
</evidence>
<dbReference type="SUPFAM" id="SSF56112">
    <property type="entry name" value="Protein kinase-like (PK-like)"/>
    <property type="match status" value="1"/>
</dbReference>
<feature type="domain" description="Protein kinase" evidence="4">
    <location>
        <begin position="252"/>
        <end position="585"/>
    </location>
</feature>
<proteinExistence type="inferred from homology"/>
<dbReference type="EMBL" id="JAAIIH010000007">
    <property type="protein sequence ID" value="NMN00561.1"/>
    <property type="molecule type" value="Genomic_DNA"/>
</dbReference>
<dbReference type="InterPro" id="IPR000719">
    <property type="entry name" value="Prot_kinase_dom"/>
</dbReference>
<evidence type="ECO:0000256" key="3">
    <source>
        <dbReference type="SAM" id="Phobius"/>
    </source>
</evidence>
<organism evidence="5 6">
    <name type="scientific">Bifidobacterium moraviense</name>
    <dbReference type="NCBI Taxonomy" id="2675323"/>
    <lineage>
        <taxon>Bacteria</taxon>
        <taxon>Bacillati</taxon>
        <taxon>Actinomycetota</taxon>
        <taxon>Actinomycetes</taxon>
        <taxon>Bifidobacteriales</taxon>
        <taxon>Bifidobacteriaceae</taxon>
        <taxon>Bifidobacterium</taxon>
    </lineage>
</organism>
<feature type="region of interest" description="Disordered" evidence="2">
    <location>
        <begin position="1"/>
        <end position="86"/>
    </location>
</feature>
<keyword evidence="3" id="KW-1133">Transmembrane helix</keyword>
<dbReference type="PANTHER" id="PTHR10566">
    <property type="entry name" value="CHAPERONE-ACTIVITY OF BC1 COMPLEX CABC1 -RELATED"/>
    <property type="match status" value="1"/>
</dbReference>
<feature type="compositionally biased region" description="Basic and acidic residues" evidence="2">
    <location>
        <begin position="1"/>
        <end position="12"/>
    </location>
</feature>
<dbReference type="InterPro" id="IPR011009">
    <property type="entry name" value="Kinase-like_dom_sf"/>
</dbReference>
<reference evidence="5 6" key="1">
    <citation type="submission" date="2020-02" db="EMBL/GenBank/DDBJ databases">
        <title>Characterization of phylogenetic diversity of novel bifidobacterial species isolated in Czech ZOOs.</title>
        <authorList>
            <person name="Lugli G.A."/>
            <person name="Vera N.B."/>
            <person name="Ventura M."/>
        </authorList>
    </citation>
    <scope>NUCLEOTIDE SEQUENCE [LARGE SCALE GENOMIC DNA]</scope>
    <source>
        <strain evidence="5 6">DSM 109958</strain>
    </source>
</reference>
<dbReference type="Pfam" id="PF03109">
    <property type="entry name" value="ABC1"/>
    <property type="match status" value="1"/>
</dbReference>
<dbReference type="AlphaFoldDB" id="A0A7Y0HXU0"/>
<feature type="transmembrane region" description="Helical" evidence="3">
    <location>
        <begin position="652"/>
        <end position="678"/>
    </location>
</feature>
<dbReference type="PROSITE" id="PS50011">
    <property type="entry name" value="PROTEIN_KINASE_DOM"/>
    <property type="match status" value="1"/>
</dbReference>
<dbReference type="InterPro" id="IPR050154">
    <property type="entry name" value="UbiB_kinase"/>
</dbReference>
<evidence type="ECO:0000313" key="5">
    <source>
        <dbReference type="EMBL" id="NMN00561.1"/>
    </source>
</evidence>
<evidence type="ECO:0000259" key="4">
    <source>
        <dbReference type="PROSITE" id="PS50011"/>
    </source>
</evidence>
<sequence length="686" mass="74917">MSAPENPRHHGDSAAAPQRADGRGEDPSRPDGTADDVNRIDGVAPVDAASADGAGPADGPDGPAAPAAPADAHTDAGNHGNDDEDHAERLRNQFGPTMPMPDAVADALQGATPDAVPGAMLGELPDDLAYVPPAERDQTLALFGGRRNDFSSRYHLTRRGKVKRISQIWRICSQFDVFHGLTPVKMRLMFEALGPTFVKVGQILSMRSEMLPQSFCDELAKLRADADPMPYDTVLTTLESEYGRPVREIFSHIDPTPLGSASLAQVHRATLVTGEDVAVKVQRPGVREVMAQDVDIMRSAAKYASRFVHAAQVVDLRGVVEELWETFEAETDFLVEARNLRDFKEFCRPYKYMDCPTPYMRLCTQHVVVMEYVDGISVSHPDRLVAAGYDLKDIGTKLVDNYATQILDDGFFHADPHPGNIMVRGGQIMLIDLGMTGRLNAKTRSVLQEMIFAVAKQDSPALADGLLRFAGGEADPEDYPSLLADLDVIVKEFGTIDLKDLDIASFLNSLTQLAARHHIEVPSSVTTVGRALVTLEGLLDEFIPDVNMIEIISNHIASSRSRRDVARDEARSLAVEGTKALHGLLATMGEAKVATRMLTRGQLRVNAELVGADEPMRMLSDMVNRIAMALIVVGLFVGSSIVYYAGIKPVVFGIPIVGFMGYVVAFVLSVWIVFDIYFKGRRSKRR</sequence>
<feature type="compositionally biased region" description="Low complexity" evidence="2">
    <location>
        <begin position="41"/>
        <end position="77"/>
    </location>
</feature>
<accession>A0A7Y0HXU0</accession>
<feature type="transmembrane region" description="Helical" evidence="3">
    <location>
        <begin position="626"/>
        <end position="646"/>
    </location>
</feature>
<keyword evidence="3" id="KW-0812">Transmembrane</keyword>
<evidence type="ECO:0000256" key="2">
    <source>
        <dbReference type="SAM" id="MobiDB-lite"/>
    </source>
</evidence>
<dbReference type="InterPro" id="IPR004147">
    <property type="entry name" value="ABC1_dom"/>
</dbReference>
<dbReference type="CDD" id="cd05121">
    <property type="entry name" value="ABC1_ADCK3-like"/>
    <property type="match status" value="1"/>
</dbReference>
<name>A0A7Y0HXU0_9BIFI</name>
<feature type="compositionally biased region" description="Basic and acidic residues" evidence="2">
    <location>
        <begin position="20"/>
        <end position="29"/>
    </location>
</feature>
<keyword evidence="6" id="KW-1185">Reference proteome</keyword>
<comment type="similarity">
    <text evidence="1">Belongs to the protein kinase superfamily. ADCK protein kinase family.</text>
</comment>